<keyword evidence="1" id="KW-0479">Metal-binding</keyword>
<gene>
    <name evidence="3" type="ORF">M404DRAFT_20507</name>
</gene>
<dbReference type="InterPro" id="IPR001878">
    <property type="entry name" value="Znf_CCHC"/>
</dbReference>
<keyword evidence="1" id="KW-0863">Zinc-finger</keyword>
<dbReference type="OrthoDB" id="3265128at2759"/>
<dbReference type="GO" id="GO:0003676">
    <property type="term" value="F:nucleic acid binding"/>
    <property type="evidence" value="ECO:0007669"/>
    <property type="project" value="InterPro"/>
</dbReference>
<keyword evidence="1" id="KW-0862">Zinc</keyword>
<dbReference type="InParanoid" id="A0A0C3PDU2"/>
<dbReference type="PROSITE" id="PS50158">
    <property type="entry name" value="ZF_CCHC"/>
    <property type="match status" value="1"/>
</dbReference>
<dbReference type="Proteomes" id="UP000054217">
    <property type="component" value="Unassembled WGS sequence"/>
</dbReference>
<evidence type="ECO:0000256" key="1">
    <source>
        <dbReference type="PROSITE-ProRule" id="PRU00047"/>
    </source>
</evidence>
<dbReference type="EMBL" id="KN831949">
    <property type="protein sequence ID" value="KIO11950.1"/>
    <property type="molecule type" value="Genomic_DNA"/>
</dbReference>
<evidence type="ECO:0000313" key="3">
    <source>
        <dbReference type="EMBL" id="KIO11950.1"/>
    </source>
</evidence>
<feature type="domain" description="CCHC-type" evidence="2">
    <location>
        <begin position="167"/>
        <end position="180"/>
    </location>
</feature>
<reference evidence="4" key="2">
    <citation type="submission" date="2015-01" db="EMBL/GenBank/DDBJ databases">
        <title>Evolutionary Origins and Diversification of the Mycorrhizal Mutualists.</title>
        <authorList>
            <consortium name="DOE Joint Genome Institute"/>
            <consortium name="Mycorrhizal Genomics Consortium"/>
            <person name="Kohler A."/>
            <person name="Kuo A."/>
            <person name="Nagy L.G."/>
            <person name="Floudas D."/>
            <person name="Copeland A."/>
            <person name="Barry K.W."/>
            <person name="Cichocki N."/>
            <person name="Veneault-Fourrey C."/>
            <person name="LaButti K."/>
            <person name="Lindquist E.A."/>
            <person name="Lipzen A."/>
            <person name="Lundell T."/>
            <person name="Morin E."/>
            <person name="Murat C."/>
            <person name="Riley R."/>
            <person name="Ohm R."/>
            <person name="Sun H."/>
            <person name="Tunlid A."/>
            <person name="Henrissat B."/>
            <person name="Grigoriev I.V."/>
            <person name="Hibbett D.S."/>
            <person name="Martin F."/>
        </authorList>
    </citation>
    <scope>NUCLEOTIDE SEQUENCE [LARGE SCALE GENOMIC DNA]</scope>
    <source>
        <strain evidence="4">Marx 270</strain>
    </source>
</reference>
<name>A0A0C3PDU2_PISTI</name>
<evidence type="ECO:0000313" key="4">
    <source>
        <dbReference type="Proteomes" id="UP000054217"/>
    </source>
</evidence>
<dbReference type="AlphaFoldDB" id="A0A0C3PDU2"/>
<reference evidence="3 4" key="1">
    <citation type="submission" date="2014-04" db="EMBL/GenBank/DDBJ databases">
        <authorList>
            <consortium name="DOE Joint Genome Institute"/>
            <person name="Kuo A."/>
            <person name="Kohler A."/>
            <person name="Costa M.D."/>
            <person name="Nagy L.G."/>
            <person name="Floudas D."/>
            <person name="Copeland A."/>
            <person name="Barry K.W."/>
            <person name="Cichocki N."/>
            <person name="Veneault-Fourrey C."/>
            <person name="LaButti K."/>
            <person name="Lindquist E.A."/>
            <person name="Lipzen A."/>
            <person name="Lundell T."/>
            <person name="Morin E."/>
            <person name="Murat C."/>
            <person name="Sun H."/>
            <person name="Tunlid A."/>
            <person name="Henrissat B."/>
            <person name="Grigoriev I.V."/>
            <person name="Hibbett D.S."/>
            <person name="Martin F."/>
            <person name="Nordberg H.P."/>
            <person name="Cantor M.N."/>
            <person name="Hua S.X."/>
        </authorList>
    </citation>
    <scope>NUCLEOTIDE SEQUENCE [LARGE SCALE GENOMIC DNA]</scope>
    <source>
        <strain evidence="3 4">Marx 270</strain>
    </source>
</reference>
<sequence>MYHYVPYSLLTLSAHAKVNMKGKDASYILTPEGFATKSLDQVNELSISAADWINAACTAEECTHFHHGEEHANALASHHQVVTSISASHSWLVAMHYDIQQCEIAHANPEHDLMGLDMAALTIANNHALLAVQSLTIATTTKRAAPNDLPSFPCKRPAHPNNNHGCCFRCGHSGHLPSNCTASSTAAGKPVVTLASNGKSKHTLIVPDGHHFCFNWATHSSCSFGPEC</sequence>
<proteinExistence type="predicted"/>
<keyword evidence="4" id="KW-1185">Reference proteome</keyword>
<dbReference type="GO" id="GO:0008270">
    <property type="term" value="F:zinc ion binding"/>
    <property type="evidence" value="ECO:0007669"/>
    <property type="project" value="UniProtKB-KW"/>
</dbReference>
<organism evidence="3 4">
    <name type="scientific">Pisolithus tinctorius Marx 270</name>
    <dbReference type="NCBI Taxonomy" id="870435"/>
    <lineage>
        <taxon>Eukaryota</taxon>
        <taxon>Fungi</taxon>
        <taxon>Dikarya</taxon>
        <taxon>Basidiomycota</taxon>
        <taxon>Agaricomycotina</taxon>
        <taxon>Agaricomycetes</taxon>
        <taxon>Agaricomycetidae</taxon>
        <taxon>Boletales</taxon>
        <taxon>Sclerodermatineae</taxon>
        <taxon>Pisolithaceae</taxon>
        <taxon>Pisolithus</taxon>
    </lineage>
</organism>
<accession>A0A0C3PDU2</accession>
<dbReference type="HOGENOM" id="CLU_070834_0_0_1"/>
<protein>
    <recommendedName>
        <fullName evidence="2">CCHC-type domain-containing protein</fullName>
    </recommendedName>
</protein>
<evidence type="ECO:0000259" key="2">
    <source>
        <dbReference type="PROSITE" id="PS50158"/>
    </source>
</evidence>